<proteinExistence type="predicted"/>
<keyword evidence="2" id="KW-0489">Methyltransferase</keyword>
<dbReference type="Gene3D" id="3.40.50.150">
    <property type="entry name" value="Vaccinia Virus protein VP39"/>
    <property type="match status" value="1"/>
</dbReference>
<dbReference type="GO" id="GO:0008757">
    <property type="term" value="F:S-adenosylmethionine-dependent methyltransferase activity"/>
    <property type="evidence" value="ECO:0007669"/>
    <property type="project" value="InterPro"/>
</dbReference>
<gene>
    <name evidence="2" type="ORF">FKZ61_05510</name>
</gene>
<accession>A0A540VIZ1</accession>
<dbReference type="CDD" id="cd02440">
    <property type="entry name" value="AdoMet_MTases"/>
    <property type="match status" value="1"/>
</dbReference>
<dbReference type="AlphaFoldDB" id="A0A540VIZ1"/>
<protein>
    <submittedName>
        <fullName evidence="2">Class I SAM-dependent methyltransferase</fullName>
    </submittedName>
</protein>
<dbReference type="InterPro" id="IPR013216">
    <property type="entry name" value="Methyltransf_11"/>
</dbReference>
<keyword evidence="3" id="KW-1185">Reference proteome</keyword>
<organism evidence="2 3">
    <name type="scientific">Litorilinea aerophila</name>
    <dbReference type="NCBI Taxonomy" id="1204385"/>
    <lineage>
        <taxon>Bacteria</taxon>
        <taxon>Bacillati</taxon>
        <taxon>Chloroflexota</taxon>
        <taxon>Caldilineae</taxon>
        <taxon>Caldilineales</taxon>
        <taxon>Caldilineaceae</taxon>
        <taxon>Litorilinea</taxon>
    </lineage>
</organism>
<dbReference type="InParanoid" id="A0A540VIZ1"/>
<dbReference type="EMBL" id="VIGC01000006">
    <property type="protein sequence ID" value="TQE96719.1"/>
    <property type="molecule type" value="Genomic_DNA"/>
</dbReference>
<dbReference type="SUPFAM" id="SSF53335">
    <property type="entry name" value="S-adenosyl-L-methionine-dependent methyltransferases"/>
    <property type="match status" value="1"/>
</dbReference>
<evidence type="ECO:0000259" key="1">
    <source>
        <dbReference type="Pfam" id="PF08241"/>
    </source>
</evidence>
<dbReference type="PANTHER" id="PTHR43591">
    <property type="entry name" value="METHYLTRANSFERASE"/>
    <property type="match status" value="1"/>
</dbReference>
<dbReference type="RefSeq" id="WP_141609091.1">
    <property type="nucleotide sequence ID" value="NZ_VIGC02000006.1"/>
</dbReference>
<dbReference type="Pfam" id="PF08241">
    <property type="entry name" value="Methyltransf_11"/>
    <property type="match status" value="1"/>
</dbReference>
<keyword evidence="2" id="KW-0808">Transferase</keyword>
<evidence type="ECO:0000313" key="2">
    <source>
        <dbReference type="EMBL" id="TQE96719.1"/>
    </source>
</evidence>
<name>A0A540VIZ1_9CHLR</name>
<comment type="caution">
    <text evidence="2">The sequence shown here is derived from an EMBL/GenBank/DDBJ whole genome shotgun (WGS) entry which is preliminary data.</text>
</comment>
<dbReference type="Proteomes" id="UP000317371">
    <property type="component" value="Unassembled WGS sequence"/>
</dbReference>
<sequence length="296" mass="33018">MDDVARYNQARWAALTQANALFTRPALNLDPTSARQLLDTEGLLGDVRGKRVLCLASGGGKQSIAFALLGAQVTVVDLSPEQLARDRETAHHYGVPVTTTVQRKSHDRNSGCPLTETTDEFLPGLTTLQGDMRDLSALPANHFDLVWQPYALNFVPDPHPVFAQVARVLRPGGRYRLQFANPFTCGLTERDFNGEGYLLRRPYADGAALTYPDQPWVYRAEEAPTQVPPPREYRHTLSTVINGLLAQGFQIRHLSDCSDFYPDPTAEPGTWDHFVAIAPPWLTVWTQFEPTWYSLA</sequence>
<reference evidence="2 3" key="1">
    <citation type="submission" date="2019-06" db="EMBL/GenBank/DDBJ databases">
        <title>Genome sequence of Litorilinea aerophila BAA-2444.</title>
        <authorList>
            <person name="Maclea K.S."/>
            <person name="Maurais E.G."/>
            <person name="Iannazzi L.C."/>
        </authorList>
    </citation>
    <scope>NUCLEOTIDE SEQUENCE [LARGE SCALE GENOMIC DNA]</scope>
    <source>
        <strain evidence="2 3">ATCC BAA-2444</strain>
    </source>
</reference>
<dbReference type="GO" id="GO:0032259">
    <property type="term" value="P:methylation"/>
    <property type="evidence" value="ECO:0007669"/>
    <property type="project" value="UniProtKB-KW"/>
</dbReference>
<feature type="domain" description="Methyltransferase type 11" evidence="1">
    <location>
        <begin position="53"/>
        <end position="175"/>
    </location>
</feature>
<evidence type="ECO:0000313" key="3">
    <source>
        <dbReference type="Proteomes" id="UP000317371"/>
    </source>
</evidence>
<dbReference type="InterPro" id="IPR029063">
    <property type="entry name" value="SAM-dependent_MTases_sf"/>
</dbReference>
<dbReference type="OrthoDB" id="7365827at2"/>